<keyword evidence="7" id="KW-1185">Reference proteome</keyword>
<keyword evidence="3" id="KW-0175">Coiled coil</keyword>
<evidence type="ECO:0000313" key="6">
    <source>
        <dbReference type="EMBL" id="BCX48088.1"/>
    </source>
</evidence>
<evidence type="ECO:0000256" key="4">
    <source>
        <dbReference type="SAM" id="Phobius"/>
    </source>
</evidence>
<name>A0ABM7RDW5_9BACT</name>
<dbReference type="InterPro" id="IPR011006">
    <property type="entry name" value="CheY-like_superfamily"/>
</dbReference>
<keyword evidence="1 2" id="KW-0597">Phosphoprotein</keyword>
<dbReference type="InterPro" id="IPR050595">
    <property type="entry name" value="Bact_response_regulator"/>
</dbReference>
<dbReference type="SUPFAM" id="SSF52172">
    <property type="entry name" value="CheY-like"/>
    <property type="match status" value="1"/>
</dbReference>
<keyword evidence="4" id="KW-1133">Transmembrane helix</keyword>
<feature type="domain" description="Response regulatory" evidence="5">
    <location>
        <begin position="4"/>
        <end position="122"/>
    </location>
</feature>
<dbReference type="PANTHER" id="PTHR44591">
    <property type="entry name" value="STRESS RESPONSE REGULATOR PROTEIN 1"/>
    <property type="match status" value="1"/>
</dbReference>
<organism evidence="6 7">
    <name type="scientific">Haloferula helveola</name>
    <dbReference type="NCBI Taxonomy" id="490095"/>
    <lineage>
        <taxon>Bacteria</taxon>
        <taxon>Pseudomonadati</taxon>
        <taxon>Verrucomicrobiota</taxon>
        <taxon>Verrucomicrobiia</taxon>
        <taxon>Verrucomicrobiales</taxon>
        <taxon>Verrucomicrobiaceae</taxon>
        <taxon>Haloferula</taxon>
    </lineage>
</organism>
<keyword evidence="4" id="KW-0812">Transmembrane</keyword>
<dbReference type="Pfam" id="PF00072">
    <property type="entry name" value="Response_reg"/>
    <property type="match status" value="1"/>
</dbReference>
<protein>
    <recommendedName>
        <fullName evidence="5">Response regulatory domain-containing protein</fullName>
    </recommendedName>
</protein>
<proteinExistence type="predicted"/>
<feature type="transmembrane region" description="Helical" evidence="4">
    <location>
        <begin position="260"/>
        <end position="279"/>
    </location>
</feature>
<evidence type="ECO:0000313" key="7">
    <source>
        <dbReference type="Proteomes" id="UP001374893"/>
    </source>
</evidence>
<evidence type="ECO:0000256" key="2">
    <source>
        <dbReference type="PROSITE-ProRule" id="PRU00169"/>
    </source>
</evidence>
<dbReference type="InterPro" id="IPR001789">
    <property type="entry name" value="Sig_transdc_resp-reg_receiver"/>
</dbReference>
<dbReference type="Gene3D" id="3.40.50.2300">
    <property type="match status" value="1"/>
</dbReference>
<dbReference type="PANTHER" id="PTHR44591:SF3">
    <property type="entry name" value="RESPONSE REGULATORY DOMAIN-CONTAINING PROTEIN"/>
    <property type="match status" value="1"/>
</dbReference>
<feature type="transmembrane region" description="Helical" evidence="4">
    <location>
        <begin position="220"/>
        <end position="240"/>
    </location>
</feature>
<evidence type="ECO:0000256" key="1">
    <source>
        <dbReference type="ARBA" id="ARBA00022553"/>
    </source>
</evidence>
<reference evidence="6 7" key="1">
    <citation type="submission" date="2021-06" db="EMBL/GenBank/DDBJ databases">
        <title>Complete genome of Haloferula helveola possessing various polysaccharide degrading enzymes.</title>
        <authorList>
            <person name="Takami H."/>
            <person name="Huang C."/>
            <person name="Hamasaki K."/>
        </authorList>
    </citation>
    <scope>NUCLEOTIDE SEQUENCE [LARGE SCALE GENOMIC DNA]</scope>
    <source>
        <strain evidence="6 7">CN-1</strain>
    </source>
</reference>
<keyword evidence="4" id="KW-0472">Membrane</keyword>
<feature type="transmembrane region" description="Helical" evidence="4">
    <location>
        <begin position="195"/>
        <end position="213"/>
    </location>
</feature>
<feature type="coiled-coil region" evidence="3">
    <location>
        <begin position="133"/>
        <end position="160"/>
    </location>
</feature>
<dbReference type="EMBL" id="AP024702">
    <property type="protein sequence ID" value="BCX48088.1"/>
    <property type="molecule type" value="Genomic_DNA"/>
</dbReference>
<dbReference type="CDD" id="cd00156">
    <property type="entry name" value="REC"/>
    <property type="match status" value="1"/>
</dbReference>
<dbReference type="Proteomes" id="UP001374893">
    <property type="component" value="Chromosome"/>
</dbReference>
<gene>
    <name evidence="6" type="ORF">HAHE_19960</name>
</gene>
<evidence type="ECO:0000256" key="3">
    <source>
        <dbReference type="SAM" id="Coils"/>
    </source>
</evidence>
<sequence length="285" mass="32039">MSCRVFIVEDDKAHATLMDLCLKNARGSYNTELFQSGEVALEEAIRNPPDLMLVDINLIDMSGIELLEQISKHKDFKTRVILLSSQEFDYGVVVKCTKLGASDFLQKTKVLLSPTSRHLELKVVKALLEPTINLADREEAEKLIKENARLKAQARGAKKLAVRFGSLVSEWFFKAILAGVAAAVFTWLVTQLQPGKVQIALLVGGIVFVFVIVRNPLRRFANAFWALLTVWSSACLVSSFSIAVEHRDSFLDIWFSGQELWFHIVAGVLMLSCLILDFVERRARR</sequence>
<accession>A0ABM7RDW5</accession>
<dbReference type="SMART" id="SM00448">
    <property type="entry name" value="REC"/>
    <property type="match status" value="1"/>
</dbReference>
<evidence type="ECO:0000259" key="5">
    <source>
        <dbReference type="PROSITE" id="PS50110"/>
    </source>
</evidence>
<feature type="transmembrane region" description="Helical" evidence="4">
    <location>
        <begin position="171"/>
        <end position="189"/>
    </location>
</feature>
<feature type="modified residue" description="4-aspartylphosphate" evidence="2">
    <location>
        <position position="55"/>
    </location>
</feature>
<dbReference type="RefSeq" id="WP_338690668.1">
    <property type="nucleotide sequence ID" value="NZ_AP024702.1"/>
</dbReference>
<dbReference type="PROSITE" id="PS50110">
    <property type="entry name" value="RESPONSE_REGULATORY"/>
    <property type="match status" value="1"/>
</dbReference>